<keyword evidence="11" id="KW-1185">Reference proteome</keyword>
<organism evidence="10 11">
    <name type="scientific">Hufsiella arboris</name>
    <dbReference type="NCBI Taxonomy" id="2695275"/>
    <lineage>
        <taxon>Bacteria</taxon>
        <taxon>Pseudomonadati</taxon>
        <taxon>Bacteroidota</taxon>
        <taxon>Sphingobacteriia</taxon>
        <taxon>Sphingobacteriales</taxon>
        <taxon>Sphingobacteriaceae</taxon>
        <taxon>Hufsiella</taxon>
    </lineage>
</organism>
<accession>A0A7K1Y4I9</accession>
<dbReference type="Gene3D" id="2.40.170.20">
    <property type="entry name" value="TonB-dependent receptor, beta-barrel domain"/>
    <property type="match status" value="1"/>
</dbReference>
<sequence>MKKVLLFFSAIVLFIFQVAAQSRVVTGKVTDKNDGAPIIGANVTLKGSTRGSSTDVNGDFKMSVPESAIIVIKYVGYKTQEIAVGSKTSLAVKLEADSKQLDEVVVNIGYGTVKKEALTGSVSSVGSKELKDFPVSTAAEALAGKLAGVQVTTTEGRPGADIQIRVRGGGSITQDNSPLYIVDGVQVENALSILSPQEIQSIDVLKDVASTSIYGARGANGVVLITTKGGRDMRTTVSFDAYAGSRTIVNELEVMNPYDFVQYQYELYNKATDGLSSFENRYGKYSDIDIYKNMPFKDWQNEVFGRNAFSNTENLGIMGGTKNTTFNFSVNNTDEDGIMLNSGFRRTFASFRFDHKASDRFKMGFSARYSRQCIDGVGTSNTGSQSTNRLRNAVRYQPFEAPGQQSFIDEFDPDYANLTNLTSPVLLANNELKYDYRNDAIINSYLSYDFIKNLTLKTLFGITATDARTNTFNGAITSVARQNSNMPVAVIATGNNFTFTNSNTLAYHKTFKSNHNLDLVVGEEMYQYKSKTFNNTTKYLPVDISAEEAFAGIQKAVPPSGLIQDAPTTSESMNRLLSFFGRAMYNYKGKYLASFSLRSDGSSKFAPENRFGYFPSGQLAWRISEEDFMKNTQNWLSNLKLRLSYGTAGNNRIGDDLFNTMFGISTSSYAFEEAVTAGSGPVALSNPNVQWETTISRNAGLDFSFLNNRFNASVDYYVNNTKGLLLNAQIPPYLGYATQIQNIGKTQNKGLEVQLDGGIINSKNFRWNANFNIAFNRNKIVNLGYSPDGSLKKSYYENSGWIASSSQDFLVEVGKPIGQFYGYVTDGFYTVDDFNYDPSTKKYTIKADVPNSSVIALGSKDPQPGDLKLKKLSNSSSMMISADDRTVLGNAQPDFTGGLSQQFAYKNFDMSISMNFSYGNDVYNANNIENTTAYLYKDNNMLALMSNRWKNYDENGVKVTDPAQLAAMNAGAQYWSPSAGQYFLHSFAIEDGSFLRINNVTLGYSLPQKLLQRTKVFSRFRVYGTVNNLWTITGYSGFDPEANTRRSNPLTPSVDYAAYPRSRYILAGINVGF</sequence>
<dbReference type="SUPFAM" id="SSF49464">
    <property type="entry name" value="Carboxypeptidase regulatory domain-like"/>
    <property type="match status" value="1"/>
</dbReference>
<evidence type="ECO:0000256" key="7">
    <source>
        <dbReference type="PROSITE-ProRule" id="PRU01360"/>
    </source>
</evidence>
<keyword evidence="6 7" id="KW-0998">Cell outer membrane</keyword>
<dbReference type="AlphaFoldDB" id="A0A7K1Y4I9"/>
<feature type="signal peptide" evidence="8">
    <location>
        <begin position="1"/>
        <end position="20"/>
    </location>
</feature>
<dbReference type="InterPro" id="IPR012910">
    <property type="entry name" value="Plug_dom"/>
</dbReference>
<dbReference type="Gene3D" id="2.60.40.1120">
    <property type="entry name" value="Carboxypeptidase-like, regulatory domain"/>
    <property type="match status" value="1"/>
</dbReference>
<gene>
    <name evidence="10" type="ORF">GS399_00815</name>
</gene>
<evidence type="ECO:0000313" key="10">
    <source>
        <dbReference type="EMBL" id="MXV49497.1"/>
    </source>
</evidence>
<keyword evidence="4 7" id="KW-0812">Transmembrane</keyword>
<keyword evidence="8" id="KW-0732">Signal</keyword>
<evidence type="ECO:0000313" key="11">
    <source>
        <dbReference type="Proteomes" id="UP000466586"/>
    </source>
</evidence>
<dbReference type="GO" id="GO:0009279">
    <property type="term" value="C:cell outer membrane"/>
    <property type="evidence" value="ECO:0007669"/>
    <property type="project" value="UniProtKB-SubCell"/>
</dbReference>
<evidence type="ECO:0000256" key="8">
    <source>
        <dbReference type="SAM" id="SignalP"/>
    </source>
</evidence>
<dbReference type="EMBL" id="WVHT01000001">
    <property type="protein sequence ID" value="MXV49497.1"/>
    <property type="molecule type" value="Genomic_DNA"/>
</dbReference>
<dbReference type="PROSITE" id="PS52016">
    <property type="entry name" value="TONB_DEPENDENT_REC_3"/>
    <property type="match status" value="1"/>
</dbReference>
<feature type="domain" description="TonB-dependent receptor plug" evidence="9">
    <location>
        <begin position="115"/>
        <end position="222"/>
    </location>
</feature>
<dbReference type="InterPro" id="IPR039426">
    <property type="entry name" value="TonB-dep_rcpt-like"/>
</dbReference>
<evidence type="ECO:0000256" key="5">
    <source>
        <dbReference type="ARBA" id="ARBA00023136"/>
    </source>
</evidence>
<evidence type="ECO:0000256" key="3">
    <source>
        <dbReference type="ARBA" id="ARBA00022452"/>
    </source>
</evidence>
<evidence type="ECO:0000256" key="1">
    <source>
        <dbReference type="ARBA" id="ARBA00004571"/>
    </source>
</evidence>
<dbReference type="InterPro" id="IPR023997">
    <property type="entry name" value="TonB-dep_OMP_SusC/RagA_CS"/>
</dbReference>
<comment type="subcellular location">
    <subcellularLocation>
        <location evidence="1 7">Cell outer membrane</location>
        <topology evidence="1 7">Multi-pass membrane protein</topology>
    </subcellularLocation>
</comment>
<dbReference type="FunFam" id="2.170.130.10:FF:000008">
    <property type="entry name" value="SusC/RagA family TonB-linked outer membrane protein"/>
    <property type="match status" value="1"/>
</dbReference>
<proteinExistence type="inferred from homology"/>
<name>A0A7K1Y4I9_9SPHI</name>
<dbReference type="NCBIfam" id="TIGR04056">
    <property type="entry name" value="OMP_RagA_SusC"/>
    <property type="match status" value="1"/>
</dbReference>
<dbReference type="NCBIfam" id="TIGR04057">
    <property type="entry name" value="SusC_RagA_signa"/>
    <property type="match status" value="1"/>
</dbReference>
<evidence type="ECO:0000256" key="4">
    <source>
        <dbReference type="ARBA" id="ARBA00022692"/>
    </source>
</evidence>
<keyword evidence="2 7" id="KW-0813">Transport</keyword>
<comment type="caution">
    <text evidence="10">The sequence shown here is derived from an EMBL/GenBank/DDBJ whole genome shotgun (WGS) entry which is preliminary data.</text>
</comment>
<dbReference type="Pfam" id="PF07715">
    <property type="entry name" value="Plug"/>
    <property type="match status" value="1"/>
</dbReference>
<feature type="chain" id="PRO_5029844560" evidence="8">
    <location>
        <begin position="21"/>
        <end position="1073"/>
    </location>
</feature>
<evidence type="ECO:0000256" key="6">
    <source>
        <dbReference type="ARBA" id="ARBA00023237"/>
    </source>
</evidence>
<dbReference type="Gene3D" id="2.170.130.10">
    <property type="entry name" value="TonB-dependent receptor, plug domain"/>
    <property type="match status" value="1"/>
</dbReference>
<keyword evidence="5 7" id="KW-0472">Membrane</keyword>
<evidence type="ECO:0000256" key="2">
    <source>
        <dbReference type="ARBA" id="ARBA00022448"/>
    </source>
</evidence>
<dbReference type="InterPro" id="IPR023996">
    <property type="entry name" value="TonB-dep_OMP_SusC/RagA"/>
</dbReference>
<reference evidence="10 11" key="1">
    <citation type="submission" date="2019-11" db="EMBL/GenBank/DDBJ databases">
        <title>Pedobacter sp. HMF7647 Genome sequencing and assembly.</title>
        <authorList>
            <person name="Kang H."/>
            <person name="Kim H."/>
            <person name="Joh K."/>
        </authorList>
    </citation>
    <scope>NUCLEOTIDE SEQUENCE [LARGE SCALE GENOMIC DNA]</scope>
    <source>
        <strain evidence="10 11">HMF7647</strain>
    </source>
</reference>
<protein>
    <submittedName>
        <fullName evidence="10">SusC/RagA family TonB-linked outer membrane protein</fullName>
    </submittedName>
</protein>
<keyword evidence="3 7" id="KW-1134">Transmembrane beta strand</keyword>
<dbReference type="Pfam" id="PF13715">
    <property type="entry name" value="CarbopepD_reg_2"/>
    <property type="match status" value="1"/>
</dbReference>
<comment type="similarity">
    <text evidence="7">Belongs to the TonB-dependent receptor family.</text>
</comment>
<dbReference type="RefSeq" id="WP_160842609.1">
    <property type="nucleotide sequence ID" value="NZ_WVHT01000001.1"/>
</dbReference>
<dbReference type="InterPro" id="IPR037066">
    <property type="entry name" value="Plug_dom_sf"/>
</dbReference>
<dbReference type="InterPro" id="IPR008969">
    <property type="entry name" value="CarboxyPept-like_regulatory"/>
</dbReference>
<dbReference type="Proteomes" id="UP000466586">
    <property type="component" value="Unassembled WGS sequence"/>
</dbReference>
<dbReference type="SUPFAM" id="SSF56935">
    <property type="entry name" value="Porins"/>
    <property type="match status" value="1"/>
</dbReference>
<dbReference type="InterPro" id="IPR036942">
    <property type="entry name" value="Beta-barrel_TonB_sf"/>
</dbReference>
<evidence type="ECO:0000259" key="9">
    <source>
        <dbReference type="Pfam" id="PF07715"/>
    </source>
</evidence>